<proteinExistence type="predicted"/>
<evidence type="ECO:0000313" key="3">
    <source>
        <dbReference type="EMBL" id="KAL2087244.1"/>
    </source>
</evidence>
<evidence type="ECO:0000313" key="4">
    <source>
        <dbReference type="Proteomes" id="UP001591681"/>
    </source>
</evidence>
<gene>
    <name evidence="3" type="ORF">ACEWY4_018303</name>
</gene>
<feature type="compositionally biased region" description="Basic and acidic residues" evidence="1">
    <location>
        <begin position="79"/>
        <end position="91"/>
    </location>
</feature>
<feature type="domain" description="PiggyBac transposable element-derived protein" evidence="2">
    <location>
        <begin position="98"/>
        <end position="138"/>
    </location>
</feature>
<dbReference type="AlphaFoldDB" id="A0ABD1JJB1"/>
<organism evidence="3 4">
    <name type="scientific">Coilia grayii</name>
    <name type="common">Gray's grenadier anchovy</name>
    <dbReference type="NCBI Taxonomy" id="363190"/>
    <lineage>
        <taxon>Eukaryota</taxon>
        <taxon>Metazoa</taxon>
        <taxon>Chordata</taxon>
        <taxon>Craniata</taxon>
        <taxon>Vertebrata</taxon>
        <taxon>Euteleostomi</taxon>
        <taxon>Actinopterygii</taxon>
        <taxon>Neopterygii</taxon>
        <taxon>Teleostei</taxon>
        <taxon>Clupei</taxon>
        <taxon>Clupeiformes</taxon>
        <taxon>Clupeoidei</taxon>
        <taxon>Engraulidae</taxon>
        <taxon>Coilinae</taxon>
        <taxon>Coilia</taxon>
    </lineage>
</organism>
<dbReference type="Pfam" id="PF13843">
    <property type="entry name" value="DDE_Tnp_1_7"/>
    <property type="match status" value="2"/>
</dbReference>
<dbReference type="PANTHER" id="PTHR46599">
    <property type="entry name" value="PIGGYBAC TRANSPOSABLE ELEMENT-DERIVED PROTEIN 4"/>
    <property type="match status" value="1"/>
</dbReference>
<sequence length="213" mass="24344">MSNFQVYIGREGRTERGLAHSVVMELVKPYYGSHLCIFMDNFYSGVPLFEDLKAHGVNACGTIRLNRKRIPPKPQAMRDIQEETRGGPDRRHSARVPHMKGVDLLDQLVGYYQFQHGSKEWWRRLFFFFLSVSCYNSYILAMGAEAYKGSYKEWVEDLAQELVTPVTSRSAPQCTAGPVSASAEHDCQKIFDKRQVCWECSLAKSSTRGPCWC</sequence>
<feature type="domain" description="PiggyBac transposable element-derived protein" evidence="2">
    <location>
        <begin position="3"/>
        <end position="76"/>
    </location>
</feature>
<dbReference type="Proteomes" id="UP001591681">
    <property type="component" value="Unassembled WGS sequence"/>
</dbReference>
<keyword evidence="4" id="KW-1185">Reference proteome</keyword>
<dbReference type="EMBL" id="JBHFQA010000015">
    <property type="protein sequence ID" value="KAL2087244.1"/>
    <property type="molecule type" value="Genomic_DNA"/>
</dbReference>
<evidence type="ECO:0000259" key="2">
    <source>
        <dbReference type="Pfam" id="PF13843"/>
    </source>
</evidence>
<dbReference type="PANTHER" id="PTHR46599:SF3">
    <property type="entry name" value="PIGGYBAC TRANSPOSABLE ELEMENT-DERIVED PROTEIN 4"/>
    <property type="match status" value="1"/>
</dbReference>
<accession>A0ABD1JJB1</accession>
<feature type="region of interest" description="Disordered" evidence="1">
    <location>
        <begin position="74"/>
        <end position="93"/>
    </location>
</feature>
<evidence type="ECO:0000256" key="1">
    <source>
        <dbReference type="SAM" id="MobiDB-lite"/>
    </source>
</evidence>
<comment type="caution">
    <text evidence="3">The sequence shown here is derived from an EMBL/GenBank/DDBJ whole genome shotgun (WGS) entry which is preliminary data.</text>
</comment>
<reference evidence="3 4" key="1">
    <citation type="submission" date="2024-09" db="EMBL/GenBank/DDBJ databases">
        <title>A chromosome-level genome assembly of Gray's grenadier anchovy, Coilia grayii.</title>
        <authorList>
            <person name="Fu Z."/>
        </authorList>
    </citation>
    <scope>NUCLEOTIDE SEQUENCE [LARGE SCALE GENOMIC DNA]</scope>
    <source>
        <strain evidence="3">G4</strain>
        <tissue evidence="3">Muscle</tissue>
    </source>
</reference>
<protein>
    <recommendedName>
        <fullName evidence="2">PiggyBac transposable element-derived protein domain-containing protein</fullName>
    </recommendedName>
</protein>
<name>A0ABD1JJB1_9TELE</name>
<dbReference type="InterPro" id="IPR029526">
    <property type="entry name" value="PGBD"/>
</dbReference>